<reference evidence="2 3" key="1">
    <citation type="submission" date="2020-08" db="EMBL/GenBank/DDBJ databases">
        <title>Genomic Encyclopedia of Type Strains, Phase IV (KMG-V): Genome sequencing to study the core and pangenomes of soil and plant-associated prokaryotes.</title>
        <authorList>
            <person name="Whitman W."/>
        </authorList>
    </citation>
    <scope>NUCLEOTIDE SEQUENCE [LARGE SCALE GENOMIC DNA]</scope>
    <source>
        <strain evidence="2 3">JPY158</strain>
    </source>
</reference>
<dbReference type="EMBL" id="JACHDD010000015">
    <property type="protein sequence ID" value="MBB5428811.1"/>
    <property type="molecule type" value="Genomic_DNA"/>
</dbReference>
<keyword evidence="3" id="KW-1185">Reference proteome</keyword>
<evidence type="ECO:0000313" key="3">
    <source>
        <dbReference type="Proteomes" id="UP000592780"/>
    </source>
</evidence>
<organism evidence="2 3">
    <name type="scientific">Paraburkholderia atlantica</name>
    <dbReference type="NCBI Taxonomy" id="2654982"/>
    <lineage>
        <taxon>Bacteria</taxon>
        <taxon>Pseudomonadati</taxon>
        <taxon>Pseudomonadota</taxon>
        <taxon>Betaproteobacteria</taxon>
        <taxon>Burkholderiales</taxon>
        <taxon>Burkholderiaceae</taxon>
        <taxon>Paraburkholderia</taxon>
    </lineage>
</organism>
<accession>A0A7W8QFV0</accession>
<name>A0A7W8QFV0_PARAM</name>
<evidence type="ECO:0000256" key="1">
    <source>
        <dbReference type="SAM" id="SignalP"/>
    </source>
</evidence>
<feature type="signal peptide" evidence="1">
    <location>
        <begin position="1"/>
        <end position="22"/>
    </location>
</feature>
<evidence type="ECO:0008006" key="4">
    <source>
        <dbReference type="Google" id="ProtNLM"/>
    </source>
</evidence>
<sequence length="209" mass="22133">MKLLRRIGLLLCLAFASGTSIAGPARCSPGNQDSSCVGMITTAWQAPPTCPTDAGWTTVAAAQWIGSQYSAPQCNYQAPLTCPSDYAQTSAAYWTGSAWVPPVCVPRAPVPPQPTLPQLSGVCSSALNEFGVYSTFSTALLDGLPQPVRYGGYQPSQGTTFVKNYTGAFDTIWAYDANGSGNVGECDFQAGTATLIDVVYWFPWQYDGG</sequence>
<dbReference type="Proteomes" id="UP000592780">
    <property type="component" value="Unassembled WGS sequence"/>
</dbReference>
<evidence type="ECO:0000313" key="2">
    <source>
        <dbReference type="EMBL" id="MBB5428811.1"/>
    </source>
</evidence>
<keyword evidence="1" id="KW-0732">Signal</keyword>
<protein>
    <recommendedName>
        <fullName evidence="4">Secreted protein</fullName>
    </recommendedName>
</protein>
<gene>
    <name evidence="2" type="ORF">HDG40_007006</name>
</gene>
<comment type="caution">
    <text evidence="2">The sequence shown here is derived from an EMBL/GenBank/DDBJ whole genome shotgun (WGS) entry which is preliminary data.</text>
</comment>
<dbReference type="AlphaFoldDB" id="A0A7W8QFV0"/>
<feature type="chain" id="PRO_5031530896" description="Secreted protein" evidence="1">
    <location>
        <begin position="23"/>
        <end position="209"/>
    </location>
</feature>
<proteinExistence type="predicted"/>